<keyword evidence="1" id="KW-0812">Transmembrane</keyword>
<feature type="transmembrane region" description="Helical" evidence="1">
    <location>
        <begin position="56"/>
        <end position="76"/>
    </location>
</feature>
<sequence>MVLISQFAEMKNRNEILSFTSFIVILSLSALAFNWCRVTPTFASEAILKQIYRAGIDFFLASMMALIATCLAWMRTLPLPAGIFARNLSDASFYRILFWMHWSFLSFALILTLGAILSMILAIGRSDEEN</sequence>
<dbReference type="AlphaFoldDB" id="A3ZUV9"/>
<evidence type="ECO:0000313" key="2">
    <source>
        <dbReference type="EMBL" id="EAQ79695.1"/>
    </source>
</evidence>
<gene>
    <name evidence="2" type="ORF">DSM3645_24340</name>
</gene>
<accession>A3ZUV9</accession>
<feature type="transmembrane region" description="Helical" evidence="1">
    <location>
        <begin position="16"/>
        <end position="36"/>
    </location>
</feature>
<dbReference type="HOGENOM" id="CLU_1933964_0_0_0"/>
<proteinExistence type="predicted"/>
<dbReference type="EMBL" id="AANZ01000013">
    <property type="protein sequence ID" value="EAQ79695.1"/>
    <property type="molecule type" value="Genomic_DNA"/>
</dbReference>
<comment type="caution">
    <text evidence="2">The sequence shown here is derived from an EMBL/GenBank/DDBJ whole genome shotgun (WGS) entry which is preliminary data.</text>
</comment>
<keyword evidence="1" id="KW-0472">Membrane</keyword>
<dbReference type="STRING" id="314230.DSM3645_24340"/>
<reference evidence="2 3" key="1">
    <citation type="submission" date="2006-02" db="EMBL/GenBank/DDBJ databases">
        <authorList>
            <person name="Amann R."/>
            <person name="Ferriera S."/>
            <person name="Johnson J."/>
            <person name="Kravitz S."/>
            <person name="Halpern A."/>
            <person name="Remington K."/>
            <person name="Beeson K."/>
            <person name="Tran B."/>
            <person name="Rogers Y.-H."/>
            <person name="Friedman R."/>
            <person name="Venter J.C."/>
        </authorList>
    </citation>
    <scope>NUCLEOTIDE SEQUENCE [LARGE SCALE GENOMIC DNA]</scope>
    <source>
        <strain evidence="2 3">DSM 3645</strain>
    </source>
</reference>
<name>A3ZUV9_9BACT</name>
<protein>
    <submittedName>
        <fullName evidence="2">Uncharacterized protein</fullName>
    </submittedName>
</protein>
<dbReference type="Proteomes" id="UP000004358">
    <property type="component" value="Unassembled WGS sequence"/>
</dbReference>
<evidence type="ECO:0000256" key="1">
    <source>
        <dbReference type="SAM" id="Phobius"/>
    </source>
</evidence>
<keyword evidence="1" id="KW-1133">Transmembrane helix</keyword>
<organism evidence="2 3">
    <name type="scientific">Blastopirellula marina DSM 3645</name>
    <dbReference type="NCBI Taxonomy" id="314230"/>
    <lineage>
        <taxon>Bacteria</taxon>
        <taxon>Pseudomonadati</taxon>
        <taxon>Planctomycetota</taxon>
        <taxon>Planctomycetia</taxon>
        <taxon>Pirellulales</taxon>
        <taxon>Pirellulaceae</taxon>
        <taxon>Blastopirellula</taxon>
    </lineage>
</organism>
<feature type="transmembrane region" description="Helical" evidence="1">
    <location>
        <begin position="96"/>
        <end position="123"/>
    </location>
</feature>
<evidence type="ECO:0000313" key="3">
    <source>
        <dbReference type="Proteomes" id="UP000004358"/>
    </source>
</evidence>